<sequence length="52" mass="5602">MRHHKIMSTTSITLVGVTLAIAVLAGPLYDYSVQAAEQLLNPMQYVKAVLGS</sequence>
<protein>
    <submittedName>
        <fullName evidence="1">Unannotated protein</fullName>
    </submittedName>
</protein>
<organism evidence="1">
    <name type="scientific">freshwater metagenome</name>
    <dbReference type="NCBI Taxonomy" id="449393"/>
    <lineage>
        <taxon>unclassified sequences</taxon>
        <taxon>metagenomes</taxon>
        <taxon>ecological metagenomes</taxon>
    </lineage>
</organism>
<evidence type="ECO:0000313" key="1">
    <source>
        <dbReference type="EMBL" id="CAB4571421.1"/>
    </source>
</evidence>
<dbReference type="AlphaFoldDB" id="A0A6J6E4Y1"/>
<dbReference type="EMBL" id="CAEZTC010000218">
    <property type="protein sequence ID" value="CAB4571421.1"/>
    <property type="molecule type" value="Genomic_DNA"/>
</dbReference>
<proteinExistence type="predicted"/>
<gene>
    <name evidence="1" type="ORF">UFOPK1572_01388</name>
</gene>
<accession>A0A6J6E4Y1</accession>
<name>A0A6J6E4Y1_9ZZZZ</name>
<reference evidence="1" key="1">
    <citation type="submission" date="2020-05" db="EMBL/GenBank/DDBJ databases">
        <authorList>
            <person name="Chiriac C."/>
            <person name="Salcher M."/>
            <person name="Ghai R."/>
            <person name="Kavagutti S V."/>
        </authorList>
    </citation>
    <scope>NUCLEOTIDE SEQUENCE</scope>
</reference>